<dbReference type="InterPro" id="IPR013785">
    <property type="entry name" value="Aldolase_TIM"/>
</dbReference>
<evidence type="ECO:0000256" key="8">
    <source>
        <dbReference type="ARBA" id="ARBA00023154"/>
    </source>
</evidence>
<dbReference type="HAMAP" id="MF_00418">
    <property type="entry name" value="DapA"/>
    <property type="match status" value="1"/>
</dbReference>
<dbReference type="GO" id="GO:0008840">
    <property type="term" value="F:4-hydroxy-tetrahydrodipicolinate synthase activity"/>
    <property type="evidence" value="ECO:0007669"/>
    <property type="project" value="UniProtKB-EC"/>
</dbReference>
<dbReference type="Pfam" id="PF00701">
    <property type="entry name" value="DHDPS"/>
    <property type="match status" value="1"/>
</dbReference>
<keyword evidence="8" id="KW-0457">Lysine biosynthesis</keyword>
<feature type="chain" id="PRO_5030683302" description="4-hydroxy-tetrahydrodipicolinate synthase" evidence="15">
    <location>
        <begin position="17"/>
        <end position="342"/>
    </location>
</feature>
<dbReference type="PANTHER" id="PTHR12128:SF66">
    <property type="entry name" value="4-HYDROXY-2-OXOGLUTARATE ALDOLASE, MITOCHONDRIAL"/>
    <property type="match status" value="1"/>
</dbReference>
<comment type="catalytic activity">
    <reaction evidence="11">
        <text>L-aspartate 4-semialdehyde + pyruvate = (2S,4S)-4-hydroxy-2,3,4,5-tetrahydrodipicolinate + H2O + H(+)</text>
        <dbReference type="Rhea" id="RHEA:34171"/>
        <dbReference type="ChEBI" id="CHEBI:15361"/>
        <dbReference type="ChEBI" id="CHEBI:15377"/>
        <dbReference type="ChEBI" id="CHEBI:15378"/>
        <dbReference type="ChEBI" id="CHEBI:67139"/>
        <dbReference type="ChEBI" id="CHEBI:537519"/>
        <dbReference type="EC" id="4.3.3.7"/>
    </reaction>
</comment>
<evidence type="ECO:0000256" key="10">
    <source>
        <dbReference type="ARBA" id="ARBA00023270"/>
    </source>
</evidence>
<evidence type="ECO:0000256" key="4">
    <source>
        <dbReference type="ARBA" id="ARBA00012086"/>
    </source>
</evidence>
<dbReference type="GO" id="GO:0019877">
    <property type="term" value="P:diaminopimelate biosynthetic process"/>
    <property type="evidence" value="ECO:0007669"/>
    <property type="project" value="UniProtKB-KW"/>
</dbReference>
<feature type="active site" description="Schiff-base intermediate with substrate" evidence="13">
    <location>
        <position position="200"/>
    </location>
</feature>
<reference evidence="16" key="1">
    <citation type="submission" date="2021-01" db="EMBL/GenBank/DDBJ databases">
        <authorList>
            <person name="Corre E."/>
            <person name="Pelletier E."/>
            <person name="Niang G."/>
            <person name="Scheremetjew M."/>
            <person name="Finn R."/>
            <person name="Kale V."/>
            <person name="Holt S."/>
            <person name="Cochrane G."/>
            <person name="Meng A."/>
            <person name="Brown T."/>
            <person name="Cohen L."/>
        </authorList>
    </citation>
    <scope>NUCLEOTIDE SEQUENCE</scope>
    <source>
        <strain evidence="16">CCMP147</strain>
    </source>
</reference>
<keyword evidence="15" id="KW-0732">Signal</keyword>
<evidence type="ECO:0000256" key="11">
    <source>
        <dbReference type="ARBA" id="ARBA00047836"/>
    </source>
</evidence>
<dbReference type="PRINTS" id="PR00146">
    <property type="entry name" value="DHPICSNTHASE"/>
</dbReference>
<dbReference type="CDD" id="cd00950">
    <property type="entry name" value="DHDPS"/>
    <property type="match status" value="1"/>
</dbReference>
<dbReference type="GO" id="GO:0009089">
    <property type="term" value="P:lysine biosynthetic process via diaminopimelate"/>
    <property type="evidence" value="ECO:0007669"/>
    <property type="project" value="UniProtKB-UniPathway"/>
</dbReference>
<evidence type="ECO:0000256" key="15">
    <source>
        <dbReference type="SAM" id="SignalP"/>
    </source>
</evidence>
<evidence type="ECO:0000256" key="12">
    <source>
        <dbReference type="PIRNR" id="PIRNR001365"/>
    </source>
</evidence>
<dbReference type="EMBL" id="HBED01015227">
    <property type="protein sequence ID" value="CAD8305695.1"/>
    <property type="molecule type" value="Transcribed_RNA"/>
</dbReference>
<dbReference type="SMART" id="SM01130">
    <property type="entry name" value="DHDPS"/>
    <property type="match status" value="1"/>
</dbReference>
<dbReference type="UniPathway" id="UPA00034">
    <property type="reaction ID" value="UER00017"/>
</dbReference>
<feature type="binding site" evidence="14">
    <location>
        <position position="242"/>
    </location>
    <ligand>
        <name>pyruvate</name>
        <dbReference type="ChEBI" id="CHEBI:15361"/>
    </ligand>
</feature>
<sequence length="342" mass="36765">MKSFFLAASLLLAAEGFAPIAHKPAFTTSLSASNVNEINPMKPGSTCALVTPFTTKGKIDVPALRKLLRFHVENGTDGLCILGTTGEASVMTMDERATVLTTAVEEVKGKIPILAGTGTIDPEHVKEMTLQAIDIGCDASLVVTPYYVKPPQRGLVKHFLTMADLGLPVVIYNIPGRAMVDFKPESIALVADHENIIGVKEATGDLTRVDELRELTGDKLLLLSGDDSSDAEFVMRGGDGCISVVANLAPKAKHDLMMAALRGDKAEMERIGDQLKPLNKKLFIESNPIPAKWAAMRMGLIPTAYCRPPLDELDKKFYSDVDEAMHAAGLVGEIYTGDAVML</sequence>
<feature type="binding site" evidence="14">
    <location>
        <position position="85"/>
    </location>
    <ligand>
        <name>pyruvate</name>
        <dbReference type="ChEBI" id="CHEBI:15361"/>
    </ligand>
</feature>
<dbReference type="InterPro" id="IPR005263">
    <property type="entry name" value="DapA"/>
</dbReference>
<protein>
    <recommendedName>
        <fullName evidence="4">4-hydroxy-tetrahydrodipicolinate synthase</fullName>
        <ecNumber evidence="4">4.3.3.7</ecNumber>
    </recommendedName>
</protein>
<accession>A0A7R9Z5E3</accession>
<evidence type="ECO:0000256" key="3">
    <source>
        <dbReference type="ARBA" id="ARBA00007592"/>
    </source>
</evidence>
<keyword evidence="10" id="KW-0704">Schiff base</keyword>
<dbReference type="AlphaFoldDB" id="A0A7R9Z5E3"/>
<feature type="signal peptide" evidence="15">
    <location>
        <begin position="1"/>
        <end position="16"/>
    </location>
</feature>
<keyword evidence="7" id="KW-0220">Diaminopimelate biosynthesis</keyword>
<gene>
    <name evidence="16" type="ORF">TDUB1175_LOCUS7537</name>
</gene>
<dbReference type="InterPro" id="IPR002220">
    <property type="entry name" value="DapA-like"/>
</dbReference>
<dbReference type="PANTHER" id="PTHR12128">
    <property type="entry name" value="DIHYDRODIPICOLINATE SYNTHASE"/>
    <property type="match status" value="1"/>
</dbReference>
<name>A0A7R9Z5E3_9STRA</name>
<organism evidence="16">
    <name type="scientific">Pseudictyota dubia</name>
    <dbReference type="NCBI Taxonomy" id="2749911"/>
    <lineage>
        <taxon>Eukaryota</taxon>
        <taxon>Sar</taxon>
        <taxon>Stramenopiles</taxon>
        <taxon>Ochrophyta</taxon>
        <taxon>Bacillariophyta</taxon>
        <taxon>Mediophyceae</taxon>
        <taxon>Biddulphiophycidae</taxon>
        <taxon>Eupodiscales</taxon>
        <taxon>Odontellaceae</taxon>
        <taxon>Pseudictyota</taxon>
    </lineage>
</organism>
<dbReference type="SUPFAM" id="SSF51569">
    <property type="entry name" value="Aldolase"/>
    <property type="match status" value="1"/>
</dbReference>
<evidence type="ECO:0000256" key="2">
    <source>
        <dbReference type="ARBA" id="ARBA00005120"/>
    </source>
</evidence>
<dbReference type="PROSITE" id="PS00666">
    <property type="entry name" value="DHDPS_2"/>
    <property type="match status" value="1"/>
</dbReference>
<keyword evidence="5" id="KW-0963">Cytoplasm</keyword>
<proteinExistence type="inferred from homology"/>
<keyword evidence="6" id="KW-0028">Amino-acid biosynthesis</keyword>
<evidence type="ECO:0000256" key="14">
    <source>
        <dbReference type="PIRSR" id="PIRSR001365-2"/>
    </source>
</evidence>
<dbReference type="EC" id="4.3.3.7" evidence="4"/>
<comment type="pathway">
    <text evidence="2">Amino-acid biosynthesis; L-lysine biosynthesis via DAP pathway; (S)-tetrahydrodipicolinate from L-aspartate: step 3/4.</text>
</comment>
<feature type="active site" description="Proton donor/acceptor" evidence="13">
    <location>
        <position position="172"/>
    </location>
</feature>
<evidence type="ECO:0000256" key="13">
    <source>
        <dbReference type="PIRSR" id="PIRSR001365-1"/>
    </source>
</evidence>
<evidence type="ECO:0000256" key="7">
    <source>
        <dbReference type="ARBA" id="ARBA00022915"/>
    </source>
</evidence>
<dbReference type="PIRSF" id="PIRSF001365">
    <property type="entry name" value="DHDPS"/>
    <property type="match status" value="1"/>
</dbReference>
<dbReference type="Gene3D" id="3.20.20.70">
    <property type="entry name" value="Aldolase class I"/>
    <property type="match status" value="1"/>
</dbReference>
<dbReference type="NCBIfam" id="TIGR00674">
    <property type="entry name" value="dapA"/>
    <property type="match status" value="1"/>
</dbReference>
<comment type="similarity">
    <text evidence="3 12">Belongs to the DapA family.</text>
</comment>
<dbReference type="InterPro" id="IPR020625">
    <property type="entry name" value="Schiff_base-form_aldolases_AS"/>
</dbReference>
<keyword evidence="9 12" id="KW-0456">Lyase</keyword>
<comment type="function">
    <text evidence="1">Catalyzes the condensation of (S)-aspartate-beta-semialdehyde [(S)-ASA] and pyruvate to 4-hydroxy-tetrahydrodipicolinate (HTPA).</text>
</comment>
<evidence type="ECO:0000256" key="5">
    <source>
        <dbReference type="ARBA" id="ARBA00022490"/>
    </source>
</evidence>
<evidence type="ECO:0000256" key="1">
    <source>
        <dbReference type="ARBA" id="ARBA00003294"/>
    </source>
</evidence>
<evidence type="ECO:0000256" key="6">
    <source>
        <dbReference type="ARBA" id="ARBA00022605"/>
    </source>
</evidence>
<evidence type="ECO:0000313" key="16">
    <source>
        <dbReference type="EMBL" id="CAD8305695.1"/>
    </source>
</evidence>
<evidence type="ECO:0000256" key="9">
    <source>
        <dbReference type="ARBA" id="ARBA00023239"/>
    </source>
</evidence>